<reference evidence="1" key="2">
    <citation type="journal article" date="2015" name="Fish Shellfish Immunol.">
        <title>Early steps in the European eel (Anguilla anguilla)-Vibrio vulnificus interaction in the gills: Role of the RtxA13 toxin.</title>
        <authorList>
            <person name="Callol A."/>
            <person name="Pajuelo D."/>
            <person name="Ebbesson L."/>
            <person name="Teles M."/>
            <person name="MacKenzie S."/>
            <person name="Amaro C."/>
        </authorList>
    </citation>
    <scope>NUCLEOTIDE SEQUENCE</scope>
</reference>
<dbReference type="AlphaFoldDB" id="A0A0E9PYT1"/>
<evidence type="ECO:0000313" key="1">
    <source>
        <dbReference type="EMBL" id="JAH09437.1"/>
    </source>
</evidence>
<proteinExistence type="predicted"/>
<name>A0A0E9PYT1_ANGAN</name>
<sequence length="39" mass="4170">MILPDIGLQQFRNQTGGDGCGPGCQGIRISKMCNSTRLC</sequence>
<protein>
    <submittedName>
        <fullName evidence="1">Uncharacterized protein</fullName>
    </submittedName>
</protein>
<accession>A0A0E9PYT1</accession>
<organism evidence="1">
    <name type="scientific">Anguilla anguilla</name>
    <name type="common">European freshwater eel</name>
    <name type="synonym">Muraena anguilla</name>
    <dbReference type="NCBI Taxonomy" id="7936"/>
    <lineage>
        <taxon>Eukaryota</taxon>
        <taxon>Metazoa</taxon>
        <taxon>Chordata</taxon>
        <taxon>Craniata</taxon>
        <taxon>Vertebrata</taxon>
        <taxon>Euteleostomi</taxon>
        <taxon>Actinopterygii</taxon>
        <taxon>Neopterygii</taxon>
        <taxon>Teleostei</taxon>
        <taxon>Anguilliformes</taxon>
        <taxon>Anguillidae</taxon>
        <taxon>Anguilla</taxon>
    </lineage>
</organism>
<dbReference type="EMBL" id="GBXM01099140">
    <property type="protein sequence ID" value="JAH09437.1"/>
    <property type="molecule type" value="Transcribed_RNA"/>
</dbReference>
<reference evidence="1" key="1">
    <citation type="submission" date="2014-11" db="EMBL/GenBank/DDBJ databases">
        <authorList>
            <person name="Amaro Gonzalez C."/>
        </authorList>
    </citation>
    <scope>NUCLEOTIDE SEQUENCE</scope>
</reference>